<dbReference type="Proteomes" id="UP000682967">
    <property type="component" value="Chromosome"/>
</dbReference>
<dbReference type="PATRIC" id="fig|662476.7.peg.2720"/>
<evidence type="ECO:0000256" key="4">
    <source>
        <dbReference type="ARBA" id="ARBA00022438"/>
    </source>
</evidence>
<dbReference type="PRINTS" id="PR00599">
    <property type="entry name" value="MAPEPTIDASE"/>
</dbReference>
<accession>M0JYY5</accession>
<evidence type="ECO:0000256" key="1">
    <source>
        <dbReference type="ARBA" id="ARBA00000294"/>
    </source>
</evidence>
<evidence type="ECO:0000256" key="9">
    <source>
        <dbReference type="RuleBase" id="RU003653"/>
    </source>
</evidence>
<name>M0JYY5_9EURY</name>
<proteinExistence type="inferred from homology"/>
<evidence type="ECO:0000256" key="2">
    <source>
        <dbReference type="ARBA" id="ARBA00001936"/>
    </source>
</evidence>
<dbReference type="InterPro" id="IPR002468">
    <property type="entry name" value="Pept_M24A_MAP2"/>
</dbReference>
<dbReference type="Pfam" id="PF00557">
    <property type="entry name" value="Peptidase_M24"/>
    <property type="match status" value="1"/>
</dbReference>
<dbReference type="InterPro" id="IPR001714">
    <property type="entry name" value="Pept_M24_MAP"/>
</dbReference>
<dbReference type="NCBIfam" id="TIGR00501">
    <property type="entry name" value="met_pdase_II"/>
    <property type="match status" value="1"/>
</dbReference>
<dbReference type="GO" id="GO:0070006">
    <property type="term" value="F:metalloaminopeptidase activity"/>
    <property type="evidence" value="ECO:0007669"/>
    <property type="project" value="UniProtKB-UniRule"/>
</dbReference>
<dbReference type="PANTHER" id="PTHR45777:SF2">
    <property type="entry name" value="METHIONINE AMINOPEPTIDASE 2"/>
    <property type="match status" value="1"/>
</dbReference>
<dbReference type="Gene3D" id="3.90.230.10">
    <property type="entry name" value="Creatinase/methionine aminopeptidase superfamily"/>
    <property type="match status" value="1"/>
</dbReference>
<reference evidence="12" key="2">
    <citation type="submission" date="2021-04" db="EMBL/GenBank/DDBJ databases">
        <title>Complete Genome sequence and Methylome Analysis of the Haloarchaeon Haloarcula sinaiiensis.</title>
        <authorList>
            <person name="Fomenkov A."/>
            <person name="DasSarma P."/>
            <person name="DasSarma S."/>
            <person name="Roberts R.J."/>
        </authorList>
    </citation>
    <scope>NUCLEOTIDE SEQUENCE</scope>
    <source>
        <strain evidence="12">ATCC 33800</strain>
    </source>
</reference>
<feature type="binding site" evidence="8">
    <location>
        <position position="167"/>
    </location>
    <ligand>
        <name>substrate</name>
    </ligand>
</feature>
<evidence type="ECO:0000259" key="10">
    <source>
        <dbReference type="Pfam" id="PF00557"/>
    </source>
</evidence>
<dbReference type="InterPro" id="IPR036388">
    <property type="entry name" value="WH-like_DNA-bd_sf"/>
</dbReference>
<dbReference type="EMBL" id="AOLR01000021">
    <property type="protein sequence ID" value="EMA12795.1"/>
    <property type="molecule type" value="Genomic_DNA"/>
</dbReference>
<sequence>MTDVDFDSEQYEKCREAGEILAQVRDEAAERVEVGVSHLEVAQWAEDKIRELGGKPAFPVNISIDEEAAHATPERDDDATFGEEMVNLDIGVHVDGWLADTAVTVDLSGQDELAKAPEEALDAALDVAGPGVDVGQIGAAVEEVIEGYGYNPVVNLTGHGLGHWEQHTSPNIPNREVAQGATLDVGDVVAIEPFATDGRGKVQEGADEEIFALEREGSVRNRQARQVLEQITDEYRTLPFAARWLDSPRAEMALRRLKQQDIVHGYPVLKEQDGAYVSQKEHTVIITEDGCEVTTRSR</sequence>
<feature type="binding site" evidence="8">
    <location>
        <position position="192"/>
    </location>
    <ligand>
        <name>a divalent metal cation</name>
        <dbReference type="ChEBI" id="CHEBI:60240"/>
        <label>2</label>
        <note>catalytic</note>
    </ligand>
</feature>
<dbReference type="InterPro" id="IPR028595">
    <property type="entry name" value="MetAP_archaeal"/>
</dbReference>
<dbReference type="KEGG" id="hsin:KDQ40_10280"/>
<dbReference type="GeneID" id="64823346"/>
<keyword evidence="7 8" id="KW-0378">Hydrolase</keyword>
<feature type="binding site" evidence="8">
    <location>
        <position position="70"/>
    </location>
    <ligand>
        <name>substrate</name>
    </ligand>
</feature>
<dbReference type="GO" id="GO:0004239">
    <property type="term" value="F:initiator methionyl aminopeptidase activity"/>
    <property type="evidence" value="ECO:0007669"/>
    <property type="project" value="UniProtKB-UniRule"/>
</dbReference>
<dbReference type="EMBL" id="CP073366">
    <property type="protein sequence ID" value="QUJ71110.1"/>
    <property type="molecule type" value="Genomic_DNA"/>
</dbReference>
<keyword evidence="5 8" id="KW-0645">Protease</keyword>
<feature type="binding site" evidence="8">
    <location>
        <position position="89"/>
    </location>
    <ligand>
        <name>a divalent metal cation</name>
        <dbReference type="ChEBI" id="CHEBI:60240"/>
        <label>1</label>
    </ligand>
</feature>
<dbReference type="RefSeq" id="WP_004963823.1">
    <property type="nucleotide sequence ID" value="NZ_AOLR01000021.1"/>
</dbReference>
<evidence type="ECO:0000313" key="13">
    <source>
        <dbReference type="Proteomes" id="UP000011659"/>
    </source>
</evidence>
<comment type="similarity">
    <text evidence="8">Belongs to the peptidase M24A family. Methionine aminopeptidase archaeal type 2 subfamily.</text>
</comment>
<dbReference type="Gene3D" id="1.10.10.10">
    <property type="entry name" value="Winged helix-like DNA-binding domain superfamily/Winged helix DNA-binding domain"/>
    <property type="match status" value="1"/>
</dbReference>
<dbReference type="GO" id="GO:0046872">
    <property type="term" value="F:metal ion binding"/>
    <property type="evidence" value="ECO:0007669"/>
    <property type="project" value="UniProtKB-UniRule"/>
</dbReference>
<comment type="cofactor">
    <cofactor evidence="8">
        <name>Co(2+)</name>
        <dbReference type="ChEBI" id="CHEBI:48828"/>
    </cofactor>
    <cofactor evidence="8">
        <name>Zn(2+)</name>
        <dbReference type="ChEBI" id="CHEBI:29105"/>
    </cofactor>
    <cofactor evidence="8">
        <name>Mn(2+)</name>
        <dbReference type="ChEBI" id="CHEBI:29035"/>
    </cofactor>
    <cofactor evidence="8">
        <name>Fe(2+)</name>
        <dbReference type="ChEBI" id="CHEBI:29033"/>
    </cofactor>
    <text evidence="8">Binds 2 divalent metal cations per subunit. Has a high-affinity and a low affinity metal-binding site. The true nature of the physiological cofactor is under debate. The enzyme is active with cobalt, zinc, manganese or divalent iron ions. Most likely, methionine aminopeptidases function as mononuclear Fe(2+)-metalloproteases under physiological conditions, and the catalytically relevant metal-binding site has been assigned to the histidine-containing high-affinity site.</text>
</comment>
<feature type="binding site" evidence="8">
    <location>
        <position position="100"/>
    </location>
    <ligand>
        <name>a divalent metal cation</name>
        <dbReference type="ChEBI" id="CHEBI:60240"/>
        <label>2</label>
        <note>catalytic</note>
    </ligand>
</feature>
<dbReference type="OrthoDB" id="372008at2157"/>
<comment type="function">
    <text evidence="8 9">Removes the N-terminal methionine from nascent proteins. The N-terminal methionine is often cleaved when the second residue in the primary sequence is small and uncharged (Met-Ala-, Cys, Gly, Pro, Ser, Thr, or Val).</text>
</comment>
<dbReference type="GO" id="GO:0006508">
    <property type="term" value="P:proteolysis"/>
    <property type="evidence" value="ECO:0007669"/>
    <property type="project" value="UniProtKB-KW"/>
</dbReference>
<comment type="cofactor">
    <cofactor evidence="3">
        <name>Fe(2+)</name>
        <dbReference type="ChEBI" id="CHEBI:29033"/>
    </cofactor>
</comment>
<comment type="cofactor">
    <cofactor evidence="2">
        <name>Mn(2+)</name>
        <dbReference type="ChEBI" id="CHEBI:29035"/>
    </cofactor>
</comment>
<feature type="binding site" evidence="8">
    <location>
        <position position="281"/>
    </location>
    <ligand>
        <name>a divalent metal cation</name>
        <dbReference type="ChEBI" id="CHEBI:60240"/>
        <label>2</label>
        <note>catalytic</note>
    </ligand>
</feature>
<organism evidence="11 13">
    <name type="scientific">Haloarcula marismortui ATCC 33800</name>
    <dbReference type="NCBI Taxonomy" id="662476"/>
    <lineage>
        <taxon>Archaea</taxon>
        <taxon>Methanobacteriati</taxon>
        <taxon>Methanobacteriota</taxon>
        <taxon>Stenosarchaea group</taxon>
        <taxon>Halobacteria</taxon>
        <taxon>Halobacteriales</taxon>
        <taxon>Haloarculaceae</taxon>
        <taxon>Haloarcula</taxon>
    </lineage>
</organism>
<dbReference type="SUPFAM" id="SSF55920">
    <property type="entry name" value="Creatinase/aminopeptidase"/>
    <property type="match status" value="1"/>
</dbReference>
<feature type="binding site" evidence="8">
    <location>
        <position position="100"/>
    </location>
    <ligand>
        <name>a divalent metal cation</name>
        <dbReference type="ChEBI" id="CHEBI:60240"/>
        <label>1</label>
    </ligand>
</feature>
<keyword evidence="4 8" id="KW-0031">Aminopeptidase</keyword>
<evidence type="ECO:0000256" key="5">
    <source>
        <dbReference type="ARBA" id="ARBA00022670"/>
    </source>
</evidence>
<dbReference type="Proteomes" id="UP000011659">
    <property type="component" value="Unassembled WGS sequence"/>
</dbReference>
<reference evidence="11 13" key="1">
    <citation type="journal article" date="2014" name="PLoS Genet.">
        <title>Phylogenetically driven sequencing of extremely halophilic archaea reveals strategies for static and dynamic osmo-response.</title>
        <authorList>
            <person name="Becker E.A."/>
            <person name="Seitzer P.M."/>
            <person name="Tritt A."/>
            <person name="Larsen D."/>
            <person name="Krusor M."/>
            <person name="Yao A.I."/>
            <person name="Wu D."/>
            <person name="Madern D."/>
            <person name="Eisen J.A."/>
            <person name="Darling A.E."/>
            <person name="Facciotti M.T."/>
        </authorList>
    </citation>
    <scope>NUCLEOTIDE SEQUENCE [LARGE SCALE GENOMIC DNA]</scope>
    <source>
        <strain evidence="11 13">ATCC 33800</strain>
    </source>
</reference>
<dbReference type="InterPro" id="IPR000994">
    <property type="entry name" value="Pept_M24"/>
</dbReference>
<dbReference type="InterPro" id="IPR050247">
    <property type="entry name" value="Met_Aminopeptidase_Type2"/>
</dbReference>
<protein>
    <recommendedName>
        <fullName evidence="8 9">Methionine aminopeptidase</fullName>
        <shortName evidence="8">MAP</shortName>
        <shortName evidence="8">MetAP</shortName>
        <ecNumber evidence="8 9">3.4.11.18</ecNumber>
    </recommendedName>
    <alternativeName>
        <fullName evidence="8">Peptidase M</fullName>
    </alternativeName>
</protein>
<feature type="domain" description="Peptidase M24" evidence="10">
    <location>
        <begin position="12"/>
        <end position="200"/>
    </location>
</feature>
<keyword evidence="13" id="KW-1185">Reference proteome</keyword>
<evidence type="ECO:0000313" key="11">
    <source>
        <dbReference type="EMBL" id="EMA12795.1"/>
    </source>
</evidence>
<dbReference type="InterPro" id="IPR036005">
    <property type="entry name" value="Creatinase/aminopeptidase-like"/>
</dbReference>
<dbReference type="AlphaFoldDB" id="M0JYY5"/>
<dbReference type="PANTHER" id="PTHR45777">
    <property type="entry name" value="METHIONINE AMINOPEPTIDASE 2"/>
    <property type="match status" value="1"/>
</dbReference>
<dbReference type="InterPro" id="IPR036390">
    <property type="entry name" value="WH_DNA-bd_sf"/>
</dbReference>
<dbReference type="CDD" id="cd01088">
    <property type="entry name" value="MetAP2"/>
    <property type="match status" value="1"/>
</dbReference>
<gene>
    <name evidence="8 12" type="primary">map</name>
    <name evidence="11" type="ORF">C436_13610</name>
    <name evidence="12" type="ORF">KDQ40_10280</name>
</gene>
<evidence type="ECO:0000256" key="7">
    <source>
        <dbReference type="ARBA" id="ARBA00022801"/>
    </source>
</evidence>
<dbReference type="SUPFAM" id="SSF46785">
    <property type="entry name" value="Winged helix' DNA-binding domain"/>
    <property type="match status" value="1"/>
</dbReference>
<feature type="binding site" evidence="8">
    <location>
        <position position="281"/>
    </location>
    <ligand>
        <name>a divalent metal cation</name>
        <dbReference type="ChEBI" id="CHEBI:60240"/>
        <label>1</label>
    </ligand>
</feature>
<evidence type="ECO:0000313" key="12">
    <source>
        <dbReference type="EMBL" id="QUJ71110.1"/>
    </source>
</evidence>
<comment type="subunit">
    <text evidence="8">Monomer.</text>
</comment>
<evidence type="ECO:0000256" key="6">
    <source>
        <dbReference type="ARBA" id="ARBA00022723"/>
    </source>
</evidence>
<evidence type="ECO:0000256" key="3">
    <source>
        <dbReference type="ARBA" id="ARBA00001954"/>
    </source>
</evidence>
<dbReference type="EC" id="3.4.11.18" evidence="8 9"/>
<comment type="catalytic activity">
    <reaction evidence="1 8 9">
        <text>Release of N-terminal amino acids, preferentially methionine, from peptides and arylamides.</text>
        <dbReference type="EC" id="3.4.11.18"/>
    </reaction>
</comment>
<feature type="binding site" evidence="8">
    <location>
        <position position="159"/>
    </location>
    <ligand>
        <name>a divalent metal cation</name>
        <dbReference type="ChEBI" id="CHEBI:60240"/>
        <label>2</label>
        <note>catalytic</note>
    </ligand>
</feature>
<dbReference type="GO" id="GO:0005737">
    <property type="term" value="C:cytoplasm"/>
    <property type="evidence" value="ECO:0007669"/>
    <property type="project" value="TreeGrafter"/>
</dbReference>
<dbReference type="HAMAP" id="MF_01975">
    <property type="entry name" value="MetAP_2_arc"/>
    <property type="match status" value="1"/>
</dbReference>
<evidence type="ECO:0000256" key="8">
    <source>
        <dbReference type="HAMAP-Rule" id="MF_01975"/>
    </source>
</evidence>
<keyword evidence="6 8" id="KW-0479">Metal-binding</keyword>